<comment type="caution">
    <text evidence="1">The sequence shown here is derived from an EMBL/GenBank/DDBJ whole genome shotgun (WGS) entry which is preliminary data.</text>
</comment>
<sequence length="121" mass="14338">MNDKQPILSTCLFSKNKFLSIKNYISLINDGAIIMKSQILFKKILIIQKINCTYELKEDLYIVLASSKVIDDQQIFFGMIEMFRNETILDCLRFLFQDEIPKYYKEQISQTQNLSFVNIKY</sequence>
<proteinExistence type="predicted"/>
<dbReference type="Proteomes" id="UP000688137">
    <property type="component" value="Unassembled WGS sequence"/>
</dbReference>
<accession>A0A8S1MRM1</accession>
<protein>
    <submittedName>
        <fullName evidence="1">Uncharacterized protein</fullName>
    </submittedName>
</protein>
<name>A0A8S1MRM1_PARPR</name>
<evidence type="ECO:0000313" key="1">
    <source>
        <dbReference type="EMBL" id="CAD8079746.1"/>
    </source>
</evidence>
<dbReference type="EMBL" id="CAJJDM010000063">
    <property type="protein sequence ID" value="CAD8079746.1"/>
    <property type="molecule type" value="Genomic_DNA"/>
</dbReference>
<evidence type="ECO:0000313" key="2">
    <source>
        <dbReference type="Proteomes" id="UP000688137"/>
    </source>
</evidence>
<keyword evidence="2" id="KW-1185">Reference proteome</keyword>
<reference evidence="1" key="1">
    <citation type="submission" date="2021-01" db="EMBL/GenBank/DDBJ databases">
        <authorList>
            <consortium name="Genoscope - CEA"/>
            <person name="William W."/>
        </authorList>
    </citation>
    <scope>NUCLEOTIDE SEQUENCE</scope>
</reference>
<gene>
    <name evidence="1" type="ORF">PPRIM_AZ9-3.1.T0620180</name>
</gene>
<organism evidence="1 2">
    <name type="scientific">Paramecium primaurelia</name>
    <dbReference type="NCBI Taxonomy" id="5886"/>
    <lineage>
        <taxon>Eukaryota</taxon>
        <taxon>Sar</taxon>
        <taxon>Alveolata</taxon>
        <taxon>Ciliophora</taxon>
        <taxon>Intramacronucleata</taxon>
        <taxon>Oligohymenophorea</taxon>
        <taxon>Peniculida</taxon>
        <taxon>Parameciidae</taxon>
        <taxon>Paramecium</taxon>
    </lineage>
</organism>
<dbReference type="AlphaFoldDB" id="A0A8S1MRM1"/>